<gene>
    <name evidence="1" type="ORF">ID875_25695</name>
</gene>
<reference evidence="1" key="1">
    <citation type="journal article" date="2020" name="PLoS ONE">
        <title>Isolation and characterization of Streptomyces bacteriophages and Streptomyces strains encoding biosynthetic arsenals: Streptomyces strains and phages for antibiotic discovery.</title>
        <authorList>
            <person name="Montano E.T."/>
            <person name="Nideffer J.F."/>
            <person name="Brumage L."/>
            <person name="Erb M."/>
            <person name="Derman A.I."/>
            <person name="Davis J.P."/>
            <person name="Estrada E."/>
            <person name="Fu S."/>
            <person name="Le D."/>
            <person name="Vuppala A."/>
            <person name="Tran C."/>
            <person name="Luterstein E."/>
            <person name="Lakkaraju S."/>
            <person name="Panchagnula S."/>
            <person name="Ren C."/>
            <person name="Doan J."/>
            <person name="Tran S."/>
            <person name="Soriano J."/>
            <person name="Fujita Y."/>
            <person name="Gutala P."/>
            <person name="Fujii Q."/>
            <person name="Lee M."/>
            <person name="Bui A."/>
            <person name="Villarreal C."/>
            <person name="Shing S.R."/>
            <person name="Kim S."/>
            <person name="Freeman D."/>
            <person name="Racha V."/>
            <person name="Ho A."/>
            <person name="Kumar P."/>
            <person name="Falah K."/>
            <person name="Dawson T."/>
            <person name="Enustun E."/>
            <person name="Prichard A."/>
            <person name="Gomez A."/>
            <person name="Khanna K."/>
            <person name="Trigg S."/>
            <person name="Fernandez L."/>
            <person name="Pogliano K."/>
            <person name="Pogliano J."/>
        </authorList>
    </citation>
    <scope>NUCLEOTIDE SEQUENCE</scope>
    <source>
        <strain evidence="1">QF2</strain>
    </source>
</reference>
<dbReference type="EMBL" id="JACWUS010000012">
    <property type="protein sequence ID" value="MBD2830259.1"/>
    <property type="molecule type" value="Genomic_DNA"/>
</dbReference>
<dbReference type="AlphaFoldDB" id="A0A927BN21"/>
<evidence type="ECO:0000313" key="1">
    <source>
        <dbReference type="EMBL" id="MBD2830259.1"/>
    </source>
</evidence>
<protein>
    <submittedName>
        <fullName evidence="1">Uncharacterized protein</fullName>
    </submittedName>
</protein>
<comment type="caution">
    <text evidence="1">The sequence shown here is derived from an EMBL/GenBank/DDBJ whole genome shotgun (WGS) entry which is preliminary data.</text>
</comment>
<organism evidence="1">
    <name type="scientific">Streptomyces globisporus</name>
    <dbReference type="NCBI Taxonomy" id="1908"/>
    <lineage>
        <taxon>Bacteria</taxon>
        <taxon>Bacillati</taxon>
        <taxon>Actinomycetota</taxon>
        <taxon>Actinomycetes</taxon>
        <taxon>Kitasatosporales</taxon>
        <taxon>Streptomycetaceae</taxon>
        <taxon>Streptomyces</taxon>
    </lineage>
</organism>
<accession>A0A927BN21</accession>
<name>A0A927BN21_STRGL</name>
<sequence>MAVGHARERERGELLRKLVVIGDQRPSQRRRYHLLAAASLENATTLDPAVRAEVMSRAAFLIPRPPERRRRTWRRRARWSSMCCRGRPT</sequence>
<proteinExistence type="predicted"/>